<evidence type="ECO:0000256" key="1">
    <source>
        <dbReference type="ARBA" id="ARBA00009437"/>
    </source>
</evidence>
<dbReference type="PRINTS" id="PR00039">
    <property type="entry name" value="HTHLYSR"/>
</dbReference>
<keyword evidence="2" id="KW-0805">Transcription regulation</keyword>
<dbReference type="Gene3D" id="1.10.10.10">
    <property type="entry name" value="Winged helix-like DNA-binding domain superfamily/Winged helix DNA-binding domain"/>
    <property type="match status" value="1"/>
</dbReference>
<comment type="similarity">
    <text evidence="1">Belongs to the LysR transcriptional regulatory family.</text>
</comment>
<dbReference type="Gene3D" id="3.40.190.290">
    <property type="match status" value="1"/>
</dbReference>
<organism evidence="8 9">
    <name type="scientific">Mycolicibacterium goodii</name>
    <name type="common">Mycobacterium goodii</name>
    <dbReference type="NCBI Taxonomy" id="134601"/>
    <lineage>
        <taxon>Bacteria</taxon>
        <taxon>Bacillati</taxon>
        <taxon>Actinomycetota</taxon>
        <taxon>Actinomycetes</taxon>
        <taxon>Mycobacteriales</taxon>
        <taxon>Mycobacteriaceae</taxon>
        <taxon>Mycolicibacterium</taxon>
    </lineage>
</organism>
<dbReference type="SUPFAM" id="SSF53850">
    <property type="entry name" value="Periplasmic binding protein-like II"/>
    <property type="match status" value="1"/>
</dbReference>
<dbReference type="AlphaFoldDB" id="A0A0K0X2F5"/>
<dbReference type="OrthoDB" id="3181812at2"/>
<gene>
    <name evidence="8" type="ORF">AFA91_06210</name>
</gene>
<accession>A0A0K0X2F5</accession>
<evidence type="ECO:0000256" key="4">
    <source>
        <dbReference type="ARBA" id="ARBA00023163"/>
    </source>
</evidence>
<dbReference type="PANTHER" id="PTHR30126">
    <property type="entry name" value="HTH-TYPE TRANSCRIPTIONAL REGULATOR"/>
    <property type="match status" value="1"/>
</dbReference>
<comment type="function">
    <text evidence="6">Required for the induction the katG gene for catalase. Involved in the response to hydrogen peroxide.</text>
</comment>
<evidence type="ECO:0000259" key="7">
    <source>
        <dbReference type="PROSITE" id="PS50931"/>
    </source>
</evidence>
<evidence type="ECO:0000256" key="2">
    <source>
        <dbReference type="ARBA" id="ARBA00023015"/>
    </source>
</evidence>
<evidence type="ECO:0000313" key="8">
    <source>
        <dbReference type="EMBL" id="AKS31537.1"/>
    </source>
</evidence>
<name>A0A0K0X2F5_MYCGD</name>
<keyword evidence="4" id="KW-0804">Transcription</keyword>
<protein>
    <recommendedName>
        <fullName evidence="5">Probable hydrogen peroxide-inducible genes activator</fullName>
    </recommendedName>
</protein>
<reference evidence="8 9" key="1">
    <citation type="submission" date="2015-07" db="EMBL/GenBank/DDBJ databases">
        <title>Complete genome sequence of Mycobacterium goodii X7B, a facultative thermophilic biodesulfurizing bacterium.</title>
        <authorList>
            <person name="Yu B."/>
            <person name="Li F."/>
            <person name="Xu P."/>
        </authorList>
    </citation>
    <scope>NUCLEOTIDE SEQUENCE [LARGE SCALE GENOMIC DNA]</scope>
    <source>
        <strain evidence="8 9">X7B</strain>
    </source>
</reference>
<dbReference type="STRING" id="134601.AFA91_06210"/>
<evidence type="ECO:0000313" key="9">
    <source>
        <dbReference type="Proteomes" id="UP000062255"/>
    </source>
</evidence>
<dbReference type="InterPro" id="IPR036390">
    <property type="entry name" value="WH_DNA-bd_sf"/>
</dbReference>
<feature type="domain" description="HTH lysR-type" evidence="7">
    <location>
        <begin position="1"/>
        <end position="58"/>
    </location>
</feature>
<dbReference type="InterPro" id="IPR005119">
    <property type="entry name" value="LysR_subst-bd"/>
</dbReference>
<dbReference type="EMBL" id="CP012150">
    <property type="protein sequence ID" value="AKS31537.1"/>
    <property type="molecule type" value="Genomic_DNA"/>
</dbReference>
<dbReference type="RefSeq" id="WP_049743948.1">
    <property type="nucleotide sequence ID" value="NZ_CP012150.1"/>
</dbReference>
<keyword evidence="3" id="KW-0238">DNA-binding</keyword>
<proteinExistence type="inferred from homology"/>
<dbReference type="Pfam" id="PF00126">
    <property type="entry name" value="HTH_1"/>
    <property type="match status" value="1"/>
</dbReference>
<dbReference type="InterPro" id="IPR000847">
    <property type="entry name" value="LysR_HTH_N"/>
</dbReference>
<dbReference type="PANTHER" id="PTHR30126:SF40">
    <property type="entry name" value="HTH-TYPE TRANSCRIPTIONAL REGULATOR GLTR"/>
    <property type="match status" value="1"/>
</dbReference>
<evidence type="ECO:0000256" key="3">
    <source>
        <dbReference type="ARBA" id="ARBA00023125"/>
    </source>
</evidence>
<dbReference type="SUPFAM" id="SSF46785">
    <property type="entry name" value="Winged helix' DNA-binding domain"/>
    <property type="match status" value="1"/>
</dbReference>
<dbReference type="Proteomes" id="UP000062255">
    <property type="component" value="Chromosome"/>
</dbReference>
<dbReference type="PROSITE" id="PS50931">
    <property type="entry name" value="HTH_LYSR"/>
    <property type="match status" value="1"/>
</dbReference>
<dbReference type="GO" id="GO:0003700">
    <property type="term" value="F:DNA-binding transcription factor activity"/>
    <property type="evidence" value="ECO:0007669"/>
    <property type="project" value="InterPro"/>
</dbReference>
<dbReference type="KEGG" id="mgo:AFA91_06210"/>
<evidence type="ECO:0000256" key="5">
    <source>
        <dbReference type="ARBA" id="ARBA00040885"/>
    </source>
</evidence>
<dbReference type="Pfam" id="PF03466">
    <property type="entry name" value="LysR_substrate"/>
    <property type="match status" value="1"/>
</dbReference>
<evidence type="ECO:0000256" key="6">
    <source>
        <dbReference type="ARBA" id="ARBA00056658"/>
    </source>
</evidence>
<dbReference type="FunFam" id="1.10.10.10:FF:000001">
    <property type="entry name" value="LysR family transcriptional regulator"/>
    <property type="match status" value="1"/>
</dbReference>
<dbReference type="GO" id="GO:0000976">
    <property type="term" value="F:transcription cis-regulatory region binding"/>
    <property type="evidence" value="ECO:0007669"/>
    <property type="project" value="TreeGrafter"/>
</dbReference>
<dbReference type="PATRIC" id="fig|134601.6.peg.1289"/>
<dbReference type="InterPro" id="IPR036388">
    <property type="entry name" value="WH-like_DNA-bd_sf"/>
</dbReference>
<sequence length="297" mass="32170">MEVNDMAFFLAVAEAGGISHASKKLHTVQSNISTRIKSLEEELGVELFRRHARGVTLTNAGQAFMPYAERVTALMREAAQVVSDEANPTGALAIGAMESTAGLRLPDILAAYTTRCPDVDLTLTTATTRELTQMVLAHQLDGAFVDGPTPHQDLVGEVVFIEELVLVSAQHHTDLDELFAETQRMLVLRSGCAYRARLETIFAQHGTAHPDIFEFGSLEGILGCVGADMGVTLLPIGTVINSSSASRLRMHHLPAHHARAETTFIRRVDTTLSPALSQFMRHLSHADTPATLRSVAP</sequence>